<feature type="region of interest" description="Disordered" evidence="4">
    <location>
        <begin position="149"/>
        <end position="288"/>
    </location>
</feature>
<dbReference type="GO" id="GO:0050852">
    <property type="term" value="P:T cell receptor signaling pathway"/>
    <property type="evidence" value="ECO:0007669"/>
    <property type="project" value="TreeGrafter"/>
</dbReference>
<dbReference type="SMART" id="SM00326">
    <property type="entry name" value="SH3"/>
    <property type="match status" value="2"/>
</dbReference>
<dbReference type="GO" id="GO:0007229">
    <property type="term" value="P:integrin-mediated signaling pathway"/>
    <property type="evidence" value="ECO:0007669"/>
    <property type="project" value="InterPro"/>
</dbReference>
<evidence type="ECO:0000313" key="7">
    <source>
        <dbReference type="Proteomes" id="UP000694580"/>
    </source>
</evidence>
<feature type="compositionally biased region" description="Low complexity" evidence="4">
    <location>
        <begin position="123"/>
        <end position="132"/>
    </location>
</feature>
<dbReference type="GO" id="GO:0072659">
    <property type="term" value="P:protein localization to plasma membrane"/>
    <property type="evidence" value="ECO:0007669"/>
    <property type="project" value="TreeGrafter"/>
</dbReference>
<dbReference type="Ensembl" id="ENSDCDT00010039517.1">
    <property type="protein sequence ID" value="ENSDCDP00010031897.1"/>
    <property type="gene ID" value="ENSDCDG00010020385.1"/>
</dbReference>
<dbReference type="PANTHER" id="PTHR16830:SF11">
    <property type="entry name" value="PML-RARA-REGULATED ADAPTER MOLECULE 1"/>
    <property type="match status" value="1"/>
</dbReference>
<evidence type="ECO:0000256" key="1">
    <source>
        <dbReference type="ARBA" id="ARBA00022443"/>
    </source>
</evidence>
<dbReference type="InterPro" id="IPR029294">
    <property type="entry name" value="hSH3"/>
</dbReference>
<gene>
    <name evidence="6" type="primary">si:ch73-40i7.2</name>
</gene>
<dbReference type="Gene3D" id="2.30.30.40">
    <property type="entry name" value="SH3 Domains"/>
    <property type="match status" value="2"/>
</dbReference>
<feature type="domain" description="SH3" evidence="5">
    <location>
        <begin position="314"/>
        <end position="375"/>
    </location>
</feature>
<dbReference type="AlphaFoldDB" id="A0AAY4CFL8"/>
<name>A0AAY4CFL8_9TELE</name>
<evidence type="ECO:0000313" key="6">
    <source>
        <dbReference type="Ensembl" id="ENSDCDP00010031897.1"/>
    </source>
</evidence>
<feature type="compositionally biased region" description="Pro residues" evidence="4">
    <location>
        <begin position="191"/>
        <end position="200"/>
    </location>
</feature>
<feature type="compositionally biased region" description="Acidic residues" evidence="4">
    <location>
        <begin position="252"/>
        <end position="269"/>
    </location>
</feature>
<protein>
    <recommendedName>
        <fullName evidence="5">SH3 domain-containing protein</fullName>
    </recommendedName>
</protein>
<dbReference type="GeneTree" id="ENSGT00530000063460"/>
<reference evidence="6" key="3">
    <citation type="submission" date="2025-09" db="UniProtKB">
        <authorList>
            <consortium name="Ensembl"/>
        </authorList>
    </citation>
    <scope>IDENTIFICATION</scope>
</reference>
<reference evidence="6" key="2">
    <citation type="submission" date="2025-08" db="UniProtKB">
        <authorList>
            <consortium name="Ensembl"/>
        </authorList>
    </citation>
    <scope>IDENTIFICATION</scope>
</reference>
<dbReference type="PANTHER" id="PTHR16830">
    <property type="entry name" value="SH2 CONTAINING ADAPTOR PRAM-1 RELATED"/>
    <property type="match status" value="1"/>
</dbReference>
<keyword evidence="2" id="KW-0597">Phosphoprotein</keyword>
<evidence type="ECO:0000256" key="2">
    <source>
        <dbReference type="ARBA" id="ARBA00022553"/>
    </source>
</evidence>
<reference evidence="6 7" key="1">
    <citation type="submission" date="2020-06" db="EMBL/GenBank/DDBJ databases">
        <authorList>
            <consortium name="Wellcome Sanger Institute Data Sharing"/>
        </authorList>
    </citation>
    <scope>NUCLEOTIDE SEQUENCE [LARGE SCALE GENOMIC DNA]</scope>
</reference>
<evidence type="ECO:0000256" key="3">
    <source>
        <dbReference type="PROSITE-ProRule" id="PRU00192"/>
    </source>
</evidence>
<dbReference type="GO" id="GO:0005886">
    <property type="term" value="C:plasma membrane"/>
    <property type="evidence" value="ECO:0007669"/>
    <property type="project" value="InterPro"/>
</dbReference>
<evidence type="ECO:0000259" key="5">
    <source>
        <dbReference type="PROSITE" id="PS50002"/>
    </source>
</evidence>
<dbReference type="PRINTS" id="PR01217">
    <property type="entry name" value="PRICHEXTENSN"/>
</dbReference>
<dbReference type="PROSITE" id="PS50002">
    <property type="entry name" value="SH3"/>
    <property type="match status" value="1"/>
</dbReference>
<accession>A0AAY4CFL8</accession>
<dbReference type="InterPro" id="IPR001452">
    <property type="entry name" value="SH3_domain"/>
</dbReference>
<dbReference type="InterPro" id="IPR043443">
    <property type="entry name" value="FYB1/2-like"/>
</dbReference>
<keyword evidence="1 3" id="KW-0728">SH3 domain</keyword>
<feature type="compositionally biased region" description="Basic and acidic residues" evidence="4">
    <location>
        <begin position="276"/>
        <end position="288"/>
    </location>
</feature>
<evidence type="ECO:0000256" key="4">
    <source>
        <dbReference type="SAM" id="MobiDB-lite"/>
    </source>
</evidence>
<dbReference type="Proteomes" id="UP000694580">
    <property type="component" value="Chromosome 19"/>
</dbReference>
<organism evidence="6 7">
    <name type="scientific">Denticeps clupeoides</name>
    <name type="common">denticle herring</name>
    <dbReference type="NCBI Taxonomy" id="299321"/>
    <lineage>
        <taxon>Eukaryota</taxon>
        <taxon>Metazoa</taxon>
        <taxon>Chordata</taxon>
        <taxon>Craniata</taxon>
        <taxon>Vertebrata</taxon>
        <taxon>Euteleostomi</taxon>
        <taxon>Actinopterygii</taxon>
        <taxon>Neopterygii</taxon>
        <taxon>Teleostei</taxon>
        <taxon>Clupei</taxon>
        <taxon>Clupeiformes</taxon>
        <taxon>Denticipitoidei</taxon>
        <taxon>Denticipitidae</taxon>
        <taxon>Denticeps</taxon>
    </lineage>
</organism>
<feature type="compositionally biased region" description="Polar residues" evidence="4">
    <location>
        <begin position="236"/>
        <end position="245"/>
    </location>
</feature>
<feature type="region of interest" description="Disordered" evidence="4">
    <location>
        <begin position="19"/>
        <end position="132"/>
    </location>
</feature>
<dbReference type="FunFam" id="2.30.30.40:FF:000133">
    <property type="entry name" value="FYN-binding protein-like isoform X2"/>
    <property type="match status" value="1"/>
</dbReference>
<dbReference type="SUPFAM" id="SSF50044">
    <property type="entry name" value="SH3-domain"/>
    <property type="match status" value="2"/>
</dbReference>
<keyword evidence="7" id="KW-1185">Reference proteome</keyword>
<sequence length="538" mass="59405">MGENVDVKTLMARFHAQGVLGVGGSPRPQLPMFERAGPAAIRPRSPASGPVPAPRPFPGANSDLPRFALPPRGVFPRPPPGKRLAPQETPRPPPPDVAKPVKTKLCGDLRPTKVIKLPGTPTSKSPCPLPSLLPSQKVQAAEVVPLMRPLPQVGQRPAKPKRPPAVNLEHFRHGRTAARGHLGSPSKSAAPPQPSPPLLPHKPASLITRLSIHDPEDTYDDIDQLPPPPPPPPKSQEMSPLNSWTGCPGQTEEFDSDQSEIYEGIDEDPNPTLPTRKTDKDIKRQQEQEKKVQKVLQKKENEYRKRFKLCGPVTVLHTAKVHEDWQGGKNDLSVRQGESVEIIRVENNPEGKWLARTPAGVYGYISNTCVDVDYGDLKRKLRVSAIGPALATHIPQTNLEFDASDHGESMEDDVYDDVDDLPLPPPEISQDPKRTKKLEKEEKEFRKKFKFEGPIRALGAVMVDPNANIKKGGGKDLSVVRGEILDVIQLTSEKKALCRNEQGKYGYVPRAYLLQEEGDIYDDVDHMEDVYDNDSPAY</sequence>
<proteinExistence type="predicted"/>
<dbReference type="InterPro" id="IPR036028">
    <property type="entry name" value="SH3-like_dom_sf"/>
</dbReference>
<feature type="compositionally biased region" description="Pro residues" evidence="4">
    <location>
        <begin position="225"/>
        <end position="234"/>
    </location>
</feature>
<dbReference type="Pfam" id="PF14603">
    <property type="entry name" value="hSH3"/>
    <property type="match status" value="2"/>
</dbReference>